<dbReference type="InterPro" id="IPR036318">
    <property type="entry name" value="FAD-bd_PCMH-like_sf"/>
</dbReference>
<evidence type="ECO:0000259" key="3">
    <source>
        <dbReference type="PROSITE" id="PS51387"/>
    </source>
</evidence>
<dbReference type="EC" id="1.1.99.14" evidence="4"/>
<dbReference type="PANTHER" id="PTHR11748">
    <property type="entry name" value="D-LACTATE DEHYDROGENASE"/>
    <property type="match status" value="1"/>
</dbReference>
<name>A0AAE3T0M5_9BURK</name>
<dbReference type="SUPFAM" id="SSF56176">
    <property type="entry name" value="FAD-binding/transporter-associated domain-like"/>
    <property type="match status" value="1"/>
</dbReference>
<evidence type="ECO:0000256" key="2">
    <source>
        <dbReference type="ARBA" id="ARBA00022827"/>
    </source>
</evidence>
<comment type="caution">
    <text evidence="4">The sequence shown here is derived from an EMBL/GenBank/DDBJ whole genome shotgun (WGS) entry which is preliminary data.</text>
</comment>
<dbReference type="PROSITE" id="PS51387">
    <property type="entry name" value="FAD_PCMH"/>
    <property type="match status" value="1"/>
</dbReference>
<dbReference type="InterPro" id="IPR016164">
    <property type="entry name" value="FAD-linked_Oxase-like_C"/>
</dbReference>
<evidence type="ECO:0000313" key="5">
    <source>
        <dbReference type="Proteomes" id="UP001212602"/>
    </source>
</evidence>
<dbReference type="Gene3D" id="3.30.465.10">
    <property type="match status" value="1"/>
</dbReference>
<proteinExistence type="predicted"/>
<sequence>MLNHYIDRIRAAGADGTPLVIRGGGSKDFYGEPVTAGALLDTRALTGVLSYEPSELVVTVRAGTPLAELEAVLAQQNQCLPFEPPHFAWQGEGAVATVGGMVAAGLSGPARASVGCVRDYVLGAGLINGRGEHLQFGGQVMKNVAGYDVSRVLAGSLGTLGLITELSLKVLPLAPAEATLEFHCTQSEALAQVNAWGGQPLPLNASAWIADPGSTGGQGVLWLRLRGAVAAVESACRLLAGQGGSLRAADQAQPVWSALRDQRLPFFTDAVARAQALWRVSVPQTAPVLALPGQPLVEWHGGLRWYALGLDQAEAVRAAARAVGGHATLFMAPPGAAQEGAAPPRFDALSAPLARIHEGLRRSFDPAGIFNPGRQHAVVATA</sequence>
<gene>
    <name evidence="4" type="primary">glcE</name>
    <name evidence="4" type="ORF">PGB34_18520</name>
</gene>
<dbReference type="AlphaFoldDB" id="A0AAE3T0M5"/>
<keyword evidence="4" id="KW-0560">Oxidoreductase</keyword>
<dbReference type="InterPro" id="IPR006094">
    <property type="entry name" value="Oxid_FAD_bind_N"/>
</dbReference>
<dbReference type="Pfam" id="PF01565">
    <property type="entry name" value="FAD_binding_4"/>
    <property type="match status" value="1"/>
</dbReference>
<dbReference type="InterPro" id="IPR016166">
    <property type="entry name" value="FAD-bd_PCMH"/>
</dbReference>
<evidence type="ECO:0000313" key="4">
    <source>
        <dbReference type="EMBL" id="MDA7418367.1"/>
    </source>
</evidence>
<dbReference type="SUPFAM" id="SSF55103">
    <property type="entry name" value="FAD-linked oxidases, C-terminal domain"/>
    <property type="match status" value="1"/>
</dbReference>
<keyword evidence="1" id="KW-0285">Flavoprotein</keyword>
<feature type="domain" description="FAD-binding PCMH-type" evidence="3">
    <location>
        <begin position="1"/>
        <end position="173"/>
    </location>
</feature>
<protein>
    <submittedName>
        <fullName evidence="4">Glycolate oxidase subunit GlcE</fullName>
        <ecNumber evidence="4">1.1.99.14</ecNumber>
    </submittedName>
</protein>
<dbReference type="GO" id="GO:0071949">
    <property type="term" value="F:FAD binding"/>
    <property type="evidence" value="ECO:0007669"/>
    <property type="project" value="InterPro"/>
</dbReference>
<dbReference type="RefSeq" id="WP_271429584.1">
    <property type="nucleotide sequence ID" value="NZ_JAQIPB010000009.1"/>
</dbReference>
<dbReference type="GO" id="GO:0019154">
    <property type="term" value="F:glycolate dehydrogenase activity"/>
    <property type="evidence" value="ECO:0007669"/>
    <property type="project" value="UniProtKB-EC"/>
</dbReference>
<dbReference type="Proteomes" id="UP001212602">
    <property type="component" value="Unassembled WGS sequence"/>
</dbReference>
<accession>A0AAE3T0M5</accession>
<evidence type="ECO:0000256" key="1">
    <source>
        <dbReference type="ARBA" id="ARBA00022630"/>
    </source>
</evidence>
<keyword evidence="2" id="KW-0274">FAD</keyword>
<dbReference type="EMBL" id="JAQIPB010000009">
    <property type="protein sequence ID" value="MDA7418367.1"/>
    <property type="molecule type" value="Genomic_DNA"/>
</dbReference>
<reference evidence="4" key="1">
    <citation type="submission" date="2023-01" db="EMBL/GenBank/DDBJ databases">
        <title>Xenophilus mangrovi sp. nov., isolated from soil of Mangrove nature reserve.</title>
        <authorList>
            <person name="Xu S."/>
            <person name="Liu Z."/>
            <person name="Xu Y."/>
        </authorList>
    </citation>
    <scope>NUCLEOTIDE SEQUENCE</scope>
    <source>
        <strain evidence="4">YW8</strain>
    </source>
</reference>
<keyword evidence="5" id="KW-1185">Reference proteome</keyword>
<dbReference type="NCBIfam" id="NF008439">
    <property type="entry name" value="PRK11282.1"/>
    <property type="match status" value="1"/>
</dbReference>
<organism evidence="4 5">
    <name type="scientific">Xenophilus arseniciresistens</name>
    <dbReference type="NCBI Taxonomy" id="1283306"/>
    <lineage>
        <taxon>Bacteria</taxon>
        <taxon>Pseudomonadati</taxon>
        <taxon>Pseudomonadota</taxon>
        <taxon>Betaproteobacteria</taxon>
        <taxon>Burkholderiales</taxon>
        <taxon>Comamonadaceae</taxon>
        <taxon>Xenophilus</taxon>
    </lineage>
</organism>
<dbReference type="PANTHER" id="PTHR11748:SF103">
    <property type="entry name" value="GLYCOLATE OXIDASE SUBUNIT GLCE"/>
    <property type="match status" value="1"/>
</dbReference>
<dbReference type="InterPro" id="IPR016169">
    <property type="entry name" value="FAD-bd_PCMH_sub2"/>
</dbReference>